<feature type="region of interest" description="Disordered" evidence="1">
    <location>
        <begin position="32"/>
        <end position="56"/>
    </location>
</feature>
<protein>
    <recommendedName>
        <fullName evidence="2">YchJ-like middle NTF2-like domain-containing protein</fullName>
    </recommendedName>
</protein>
<evidence type="ECO:0000256" key="1">
    <source>
        <dbReference type="SAM" id="MobiDB-lite"/>
    </source>
</evidence>
<dbReference type="InterPro" id="IPR048469">
    <property type="entry name" value="YchJ-like_M"/>
</dbReference>
<sequence length="178" mass="19682">MNARHTKTAPHPAALPCPCGGYVVTAAPAPGEQHAVPSPGTVRLPASPAARSQAPGKTQGRILYGNCCARLIESGEIPVNAEQLMRSRYTAYVLERFDYLRETWDPATCPADLGSEPGPQWLGLDVRRHEPLDDRHALVEFVARYKVGGRAHRLQELSRFVRGEDGRWRYVDGQISDR</sequence>
<evidence type="ECO:0000259" key="2">
    <source>
        <dbReference type="Pfam" id="PF17775"/>
    </source>
</evidence>
<dbReference type="Gene3D" id="3.10.450.50">
    <property type="match status" value="1"/>
</dbReference>
<gene>
    <name evidence="3" type="ORF">LMG28138_02702</name>
</gene>
<organism evidence="3 4">
    <name type="scientific">Pararobbsia alpina</name>
    <dbReference type="NCBI Taxonomy" id="621374"/>
    <lineage>
        <taxon>Bacteria</taxon>
        <taxon>Pseudomonadati</taxon>
        <taxon>Pseudomonadota</taxon>
        <taxon>Betaproteobacteria</taxon>
        <taxon>Burkholderiales</taxon>
        <taxon>Burkholderiaceae</taxon>
        <taxon>Pararobbsia</taxon>
    </lineage>
</organism>
<dbReference type="RefSeq" id="WP_175105253.1">
    <property type="nucleotide sequence ID" value="NZ_CADIKM010000010.1"/>
</dbReference>
<accession>A0A6S7B817</accession>
<feature type="domain" description="YchJ-like middle NTF2-like" evidence="2">
    <location>
        <begin position="80"/>
        <end position="173"/>
    </location>
</feature>
<proteinExistence type="predicted"/>
<dbReference type="InterPro" id="IPR032710">
    <property type="entry name" value="NTF2-like_dom_sf"/>
</dbReference>
<evidence type="ECO:0000313" key="3">
    <source>
        <dbReference type="EMBL" id="CAB3788902.1"/>
    </source>
</evidence>
<keyword evidence="4" id="KW-1185">Reference proteome</keyword>
<dbReference type="SUPFAM" id="SSF54427">
    <property type="entry name" value="NTF2-like"/>
    <property type="match status" value="1"/>
</dbReference>
<dbReference type="Pfam" id="PF17775">
    <property type="entry name" value="YchJ_M-like"/>
    <property type="match status" value="1"/>
</dbReference>
<dbReference type="AlphaFoldDB" id="A0A6S7B817"/>
<reference evidence="3 4" key="1">
    <citation type="submission" date="2020-04" db="EMBL/GenBank/DDBJ databases">
        <authorList>
            <person name="De Canck E."/>
        </authorList>
    </citation>
    <scope>NUCLEOTIDE SEQUENCE [LARGE SCALE GENOMIC DNA]</scope>
    <source>
        <strain evidence="3 4">LMG 28138</strain>
    </source>
</reference>
<dbReference type="Proteomes" id="UP000494115">
    <property type="component" value="Unassembled WGS sequence"/>
</dbReference>
<evidence type="ECO:0000313" key="4">
    <source>
        <dbReference type="Proteomes" id="UP000494115"/>
    </source>
</evidence>
<name>A0A6S7B817_9BURK</name>
<dbReference type="NCBIfam" id="NF002502">
    <property type="entry name" value="PRK01842.1"/>
    <property type="match status" value="1"/>
</dbReference>
<dbReference type="EMBL" id="CADIKM010000010">
    <property type="protein sequence ID" value="CAB3788902.1"/>
    <property type="molecule type" value="Genomic_DNA"/>
</dbReference>